<dbReference type="Pfam" id="PF12770">
    <property type="entry name" value="CHAT"/>
    <property type="match status" value="1"/>
</dbReference>
<sequence length="969" mass="105323">MKTYCRYPVSLITLIALTLAGLPGMSCGQVNTSQNIQSSIAPQPPQQAAGSSDRQAVIEREQVVRRQMSNTTDKEARFALYDSLASDYFRVGMVADSMRVREEVVNDTQIPAGRRSLAASSLAVAYALTYDYSRSQHLIDQAKTLARETTPEELETLPDVPSYAYFAAEAEIDRGALNRHDLALQRRREGVELAWRDLNDPALSEKRHRAAANEILNTFGSLMRLMVQNNRRTEALSYANEVRWDIDNRPDLKPSPTQRANIDLGLSIALCSNDDYDGALTAIDSAIAGLRQADTVAHSQLLGDVLRQRLMVALAMGRIGDYQADADAWEAAASLNPVVAKNPGMDELESLVLAAHGRWKDAERRLATQMSGDLRRQGPESPFYKYKAGMQMLYRLEDPSAPVSEADIAAYVTPIVGTEDEWNDSSTRGAYDEDGALAMSMSRAMTEGQQGQVLAFRIAELFHMNATQGAMTDGAARLAASTPGLRALVEQEQALRYEQNTAHAELARAAMKLEQAQGPWPFESRKFLASSDVTHDAKAIEALDGKLATLRRQIVSQYPVYRQLVSPAIPSLATLGTALHEGEVYVDFYAGRNESYAFVVHPGSAFRAVRLATTRTALSKQVRALRAEFDASVPPQHPGELAGFDLNAAASLYQALIAPIQDEIRGATTVYIATSGILASIPFDILITQPATVLQDANWWINSTTPVRIPNASALVFARSHPATHASEPFVAFADPSFDGREQPANSTGRADGAAARAFPVDQGTRTFDYHRVMPLPETLTEARSIANTLGSPEQSVVWGTRASRTEAMKMDLSNDRVVLFATHGIVAGEVPGWRKSGLAMAYEGSGLADSILTADDIVTLRLNADWVVLSACNTGLVSGNAEDAVSELSRAFFAAGARSILVTQWAVESQSAAQVTTGVFRTYVADSSESKADALARTERDMASGKDGPLYRHPYFWGAYALVGDAGR</sequence>
<dbReference type="AlphaFoldDB" id="A0A6J5GYP7"/>
<evidence type="ECO:0000256" key="1">
    <source>
        <dbReference type="SAM" id="SignalP"/>
    </source>
</evidence>
<reference evidence="3 4" key="1">
    <citation type="submission" date="2020-04" db="EMBL/GenBank/DDBJ databases">
        <authorList>
            <person name="De Canck E."/>
        </authorList>
    </citation>
    <scope>NUCLEOTIDE SEQUENCE [LARGE SCALE GENOMIC DNA]</scope>
    <source>
        <strain evidence="3 4">LMG 28688</strain>
    </source>
</reference>
<dbReference type="RefSeq" id="WP_377728729.1">
    <property type="nucleotide sequence ID" value="NZ_JBHSGE010000003.1"/>
</dbReference>
<evidence type="ECO:0000313" key="3">
    <source>
        <dbReference type="EMBL" id="CAB3808180.1"/>
    </source>
</evidence>
<dbReference type="Proteomes" id="UP000494119">
    <property type="component" value="Unassembled WGS sequence"/>
</dbReference>
<feature type="domain" description="CHAT" evidence="2">
    <location>
        <begin position="648"/>
        <end position="966"/>
    </location>
</feature>
<dbReference type="EMBL" id="CADIKL010000057">
    <property type="protein sequence ID" value="CAB3808180.1"/>
    <property type="molecule type" value="Genomic_DNA"/>
</dbReference>
<evidence type="ECO:0000259" key="2">
    <source>
        <dbReference type="Pfam" id="PF12770"/>
    </source>
</evidence>
<keyword evidence="4" id="KW-1185">Reference proteome</keyword>
<name>A0A6J5GYP7_9BURK</name>
<protein>
    <recommendedName>
        <fullName evidence="2">CHAT domain-containing protein</fullName>
    </recommendedName>
</protein>
<evidence type="ECO:0000313" key="4">
    <source>
        <dbReference type="Proteomes" id="UP000494119"/>
    </source>
</evidence>
<feature type="chain" id="PRO_5026782271" description="CHAT domain-containing protein" evidence="1">
    <location>
        <begin position="29"/>
        <end position="969"/>
    </location>
</feature>
<keyword evidence="1" id="KW-0732">Signal</keyword>
<proteinExistence type="predicted"/>
<gene>
    <name evidence="3" type="ORF">LMG28688_06710</name>
</gene>
<accession>A0A6J5GYP7</accession>
<organism evidence="3 4">
    <name type="scientific">Paraburkholderia caffeinitolerans</name>
    <dbReference type="NCBI Taxonomy" id="1723730"/>
    <lineage>
        <taxon>Bacteria</taxon>
        <taxon>Pseudomonadati</taxon>
        <taxon>Pseudomonadota</taxon>
        <taxon>Betaproteobacteria</taxon>
        <taxon>Burkholderiales</taxon>
        <taxon>Burkholderiaceae</taxon>
        <taxon>Paraburkholderia</taxon>
    </lineage>
</organism>
<dbReference type="InterPro" id="IPR024983">
    <property type="entry name" value="CHAT_dom"/>
</dbReference>
<feature type="signal peptide" evidence="1">
    <location>
        <begin position="1"/>
        <end position="28"/>
    </location>
</feature>